<protein>
    <submittedName>
        <fullName evidence="2">Uncharacterized protein</fullName>
    </submittedName>
</protein>
<accession>A0AAV1K2V4</accession>
<evidence type="ECO:0000256" key="1">
    <source>
        <dbReference type="SAM" id="Phobius"/>
    </source>
</evidence>
<dbReference type="AlphaFoldDB" id="A0AAV1K2V4"/>
<feature type="transmembrane region" description="Helical" evidence="1">
    <location>
        <begin position="20"/>
        <end position="40"/>
    </location>
</feature>
<organism evidence="2 3">
    <name type="scientific">Leptosia nina</name>
    <dbReference type="NCBI Taxonomy" id="320188"/>
    <lineage>
        <taxon>Eukaryota</taxon>
        <taxon>Metazoa</taxon>
        <taxon>Ecdysozoa</taxon>
        <taxon>Arthropoda</taxon>
        <taxon>Hexapoda</taxon>
        <taxon>Insecta</taxon>
        <taxon>Pterygota</taxon>
        <taxon>Neoptera</taxon>
        <taxon>Endopterygota</taxon>
        <taxon>Lepidoptera</taxon>
        <taxon>Glossata</taxon>
        <taxon>Ditrysia</taxon>
        <taxon>Papilionoidea</taxon>
        <taxon>Pieridae</taxon>
        <taxon>Pierinae</taxon>
        <taxon>Leptosia</taxon>
    </lineage>
</organism>
<comment type="caution">
    <text evidence="2">The sequence shown here is derived from an EMBL/GenBank/DDBJ whole genome shotgun (WGS) entry which is preliminary data.</text>
</comment>
<reference evidence="2 3" key="1">
    <citation type="submission" date="2023-11" db="EMBL/GenBank/DDBJ databases">
        <authorList>
            <person name="Okamura Y."/>
        </authorList>
    </citation>
    <scope>NUCLEOTIDE SEQUENCE [LARGE SCALE GENOMIC DNA]</scope>
</reference>
<sequence>MAGLLKLSIKRLLGDNEAAAFAAIGVTVVTLSLIVSASYMKINIVSTSDFLNNTEDSATRVAVIHCTLVQKPVS</sequence>
<dbReference type="EMBL" id="CAVLEF010000280">
    <property type="protein sequence ID" value="CAK1555926.1"/>
    <property type="molecule type" value="Genomic_DNA"/>
</dbReference>
<dbReference type="Proteomes" id="UP001497472">
    <property type="component" value="Unassembled WGS sequence"/>
</dbReference>
<gene>
    <name evidence="2" type="ORF">LNINA_LOCUS14708</name>
</gene>
<keyword evidence="3" id="KW-1185">Reference proteome</keyword>
<keyword evidence="1" id="KW-0472">Membrane</keyword>
<evidence type="ECO:0000313" key="2">
    <source>
        <dbReference type="EMBL" id="CAK1555926.1"/>
    </source>
</evidence>
<keyword evidence="1" id="KW-1133">Transmembrane helix</keyword>
<keyword evidence="1" id="KW-0812">Transmembrane</keyword>
<name>A0AAV1K2V4_9NEOP</name>
<proteinExistence type="predicted"/>
<evidence type="ECO:0000313" key="3">
    <source>
        <dbReference type="Proteomes" id="UP001497472"/>
    </source>
</evidence>